<name>A0A177T303_9BASI</name>
<evidence type="ECO:0000313" key="2">
    <source>
        <dbReference type="EMBL" id="KAE8237424.1"/>
    </source>
</evidence>
<protein>
    <submittedName>
        <fullName evidence="2">Uncharacterized protein</fullName>
    </submittedName>
</protein>
<sequence>MRTAYQKLINRLRREREGRAPPSPPYDGVEHLFYQDEEEDPLIEHGYPGRLNQPLEAAVQAQRQQDPAYLPQRQAPEAAVHAQRRQDPAVYLPHQGHPLDGAAQAQRQQDPAYLPHQHQAPEAAAQAQRQQDPAYLPQRQAPEAAAQAERREDQAHLPNQPQRKIIDGEDLGTSERARLTEAGDL</sequence>
<reference evidence="2" key="1">
    <citation type="submission" date="2016-04" db="EMBL/GenBank/DDBJ databases">
        <authorList>
            <person name="Nguyen H.D."/>
            <person name="Samba Siva P."/>
            <person name="Cullis J."/>
            <person name="Levesque C.A."/>
            <person name="Hambleton S."/>
        </authorList>
    </citation>
    <scope>NUCLEOTIDE SEQUENCE</scope>
    <source>
        <strain evidence="2">DAOMC 236416</strain>
    </source>
</reference>
<evidence type="ECO:0000256" key="1">
    <source>
        <dbReference type="SAM" id="MobiDB-lite"/>
    </source>
</evidence>
<dbReference type="EMBL" id="LWDF02001794">
    <property type="protein sequence ID" value="KAE8237424.1"/>
    <property type="molecule type" value="Genomic_DNA"/>
</dbReference>
<evidence type="ECO:0000313" key="3">
    <source>
        <dbReference type="Proteomes" id="UP000077521"/>
    </source>
</evidence>
<feature type="compositionally biased region" description="Basic and acidic residues" evidence="1">
    <location>
        <begin position="173"/>
        <end position="185"/>
    </location>
</feature>
<dbReference type="AlphaFoldDB" id="A0A177T303"/>
<feature type="region of interest" description="Disordered" evidence="1">
    <location>
        <begin position="1"/>
        <end position="185"/>
    </location>
</feature>
<keyword evidence="3" id="KW-1185">Reference proteome</keyword>
<organism evidence="2 3">
    <name type="scientific">Tilletia indica</name>
    <dbReference type="NCBI Taxonomy" id="43049"/>
    <lineage>
        <taxon>Eukaryota</taxon>
        <taxon>Fungi</taxon>
        <taxon>Dikarya</taxon>
        <taxon>Basidiomycota</taxon>
        <taxon>Ustilaginomycotina</taxon>
        <taxon>Exobasidiomycetes</taxon>
        <taxon>Tilletiales</taxon>
        <taxon>Tilletiaceae</taxon>
        <taxon>Tilletia</taxon>
    </lineage>
</organism>
<dbReference type="Proteomes" id="UP000077521">
    <property type="component" value="Unassembled WGS sequence"/>
</dbReference>
<accession>A0A177T303</accession>
<feature type="compositionally biased region" description="Low complexity" evidence="1">
    <location>
        <begin position="115"/>
        <end position="147"/>
    </location>
</feature>
<comment type="caution">
    <text evidence="2">The sequence shown here is derived from an EMBL/GenBank/DDBJ whole genome shotgun (WGS) entry which is preliminary data.</text>
</comment>
<gene>
    <name evidence="2" type="ORF">A4X13_0g8793</name>
</gene>
<reference evidence="2" key="2">
    <citation type="journal article" date="2019" name="IMA Fungus">
        <title>Genome sequencing and comparison of five Tilletia species to identify candidate genes for the detection of regulated species infecting wheat.</title>
        <authorList>
            <person name="Nguyen H.D.T."/>
            <person name="Sultana T."/>
            <person name="Kesanakurti P."/>
            <person name="Hambleton S."/>
        </authorList>
    </citation>
    <scope>NUCLEOTIDE SEQUENCE</scope>
    <source>
        <strain evidence="2">DAOMC 236416</strain>
    </source>
</reference>
<proteinExistence type="predicted"/>